<dbReference type="InterPro" id="IPR002014">
    <property type="entry name" value="VHS_dom"/>
</dbReference>
<dbReference type="PROSITE" id="PS50909">
    <property type="entry name" value="GAT"/>
    <property type="match status" value="1"/>
</dbReference>
<feature type="region of interest" description="Disordered" evidence="9">
    <location>
        <begin position="345"/>
        <end position="530"/>
    </location>
</feature>
<evidence type="ECO:0000256" key="4">
    <source>
        <dbReference type="ARBA" id="ARBA00022927"/>
    </source>
</evidence>
<feature type="domain" description="VHS" evidence="10">
    <location>
        <begin position="25"/>
        <end position="161"/>
    </location>
</feature>
<evidence type="ECO:0000256" key="3">
    <source>
        <dbReference type="ARBA" id="ARBA00022448"/>
    </source>
</evidence>
<evidence type="ECO:0000256" key="6">
    <source>
        <dbReference type="ARBA" id="ARBA00023054"/>
    </source>
</evidence>
<comment type="caution">
    <text evidence="13">The sequence shown here is derived from an EMBL/GenBank/DDBJ whole genome shotgun (WGS) entry which is preliminary data.</text>
</comment>
<feature type="compositionally biased region" description="Gly residues" evidence="9">
    <location>
        <begin position="386"/>
        <end position="397"/>
    </location>
</feature>
<dbReference type="Pfam" id="PF03127">
    <property type="entry name" value="GAT"/>
    <property type="match status" value="1"/>
</dbReference>
<comment type="subunit">
    <text evidence="8">Binds to ARF1 and ARF2.</text>
</comment>
<dbReference type="PANTHER" id="PTHR47180:SF1">
    <property type="entry name" value="ADP-RIBOSYLATION FACTOR-BINDING PROTEIN GGA1-RELATED"/>
    <property type="match status" value="1"/>
</dbReference>
<dbReference type="PROSITE" id="PS50179">
    <property type="entry name" value="VHS"/>
    <property type="match status" value="1"/>
</dbReference>
<evidence type="ECO:0000256" key="2">
    <source>
        <dbReference type="ARBA" id="ARBA00011446"/>
    </source>
</evidence>
<evidence type="ECO:0000259" key="10">
    <source>
        <dbReference type="PROSITE" id="PS50179"/>
    </source>
</evidence>
<dbReference type="InterPro" id="IPR008153">
    <property type="entry name" value="GAE_dom"/>
</dbReference>
<keyword evidence="6" id="KW-0175">Coiled coil</keyword>
<organism evidence="13 14">
    <name type="scientific">Penicillium steckii</name>
    <dbReference type="NCBI Taxonomy" id="303698"/>
    <lineage>
        <taxon>Eukaryota</taxon>
        <taxon>Fungi</taxon>
        <taxon>Dikarya</taxon>
        <taxon>Ascomycota</taxon>
        <taxon>Pezizomycotina</taxon>
        <taxon>Eurotiomycetes</taxon>
        <taxon>Eurotiomycetidae</taxon>
        <taxon>Eurotiales</taxon>
        <taxon>Aspergillaceae</taxon>
        <taxon>Penicillium</taxon>
    </lineage>
</organism>
<gene>
    <name evidence="13" type="ORF">PENSTE_c028G00401</name>
</gene>
<dbReference type="PANTHER" id="PTHR47180">
    <property type="entry name" value="ADP-RIBOSYLATION FACTOR-BINDING PROTEIN GGA1-RELATED"/>
    <property type="match status" value="1"/>
</dbReference>
<evidence type="ECO:0000313" key="14">
    <source>
        <dbReference type="Proteomes" id="UP000191285"/>
    </source>
</evidence>
<keyword evidence="5" id="KW-0333">Golgi apparatus</keyword>
<reference evidence="14" key="1">
    <citation type="journal article" date="2017" name="Nat. Microbiol.">
        <title>Global analysis of biosynthetic gene clusters reveals vast potential of secondary metabolite production in Penicillium species.</title>
        <authorList>
            <person name="Nielsen J.C."/>
            <person name="Grijseels S."/>
            <person name="Prigent S."/>
            <person name="Ji B."/>
            <person name="Dainat J."/>
            <person name="Nielsen K.F."/>
            <person name="Frisvad J.C."/>
            <person name="Workman M."/>
            <person name="Nielsen J."/>
        </authorList>
    </citation>
    <scope>NUCLEOTIDE SEQUENCE [LARGE SCALE GENOMIC DNA]</scope>
    <source>
        <strain evidence="14">IBT 24891</strain>
    </source>
</reference>
<dbReference type="GO" id="GO:0006896">
    <property type="term" value="P:Golgi to vacuole transport"/>
    <property type="evidence" value="ECO:0007669"/>
    <property type="project" value="TreeGrafter"/>
</dbReference>
<evidence type="ECO:0000256" key="9">
    <source>
        <dbReference type="SAM" id="MobiDB-lite"/>
    </source>
</evidence>
<evidence type="ECO:0000256" key="8">
    <source>
        <dbReference type="ARBA" id="ARBA00065344"/>
    </source>
</evidence>
<keyword evidence="4" id="KW-0653">Protein transport</keyword>
<dbReference type="CDD" id="cd14235">
    <property type="entry name" value="GAT_GGA_fungi"/>
    <property type="match status" value="1"/>
</dbReference>
<comment type="function">
    <text evidence="7">May play a role in the regulation of membrane traffic through the trans-Golgi network.</text>
</comment>
<proteinExistence type="predicted"/>
<accession>A0A1V6SN50</accession>
<dbReference type="FunFam" id="1.20.58.160:FF:000003">
    <property type="entry name" value="VHS domain protein"/>
    <property type="match status" value="1"/>
</dbReference>
<keyword evidence="14" id="KW-1185">Reference proteome</keyword>
<dbReference type="Pfam" id="PF00790">
    <property type="entry name" value="VHS"/>
    <property type="match status" value="1"/>
</dbReference>
<evidence type="ECO:0000256" key="7">
    <source>
        <dbReference type="ARBA" id="ARBA00053552"/>
    </source>
</evidence>
<dbReference type="InterPro" id="IPR052653">
    <property type="entry name" value="ARF-binding"/>
</dbReference>
<dbReference type="SUPFAM" id="SSF48464">
    <property type="entry name" value="ENTH/VHS domain"/>
    <property type="match status" value="1"/>
</dbReference>
<dbReference type="FunFam" id="1.25.40.90:FF:000008">
    <property type="entry name" value="VHS domain protein"/>
    <property type="match status" value="1"/>
</dbReference>
<dbReference type="Gene3D" id="1.20.5.170">
    <property type="match status" value="1"/>
</dbReference>
<dbReference type="AlphaFoldDB" id="A0A1V6SN50"/>
<protein>
    <recommendedName>
        <fullName evidence="15">VHS domain-containing protein</fullName>
    </recommendedName>
</protein>
<dbReference type="GO" id="GO:0005829">
    <property type="term" value="C:cytosol"/>
    <property type="evidence" value="ECO:0007669"/>
    <property type="project" value="GOC"/>
</dbReference>
<dbReference type="Pfam" id="PF02883">
    <property type="entry name" value="Alpha_adaptinC2"/>
    <property type="match status" value="1"/>
</dbReference>
<dbReference type="OrthoDB" id="2018246at2759"/>
<dbReference type="Gene3D" id="1.20.58.160">
    <property type="match status" value="1"/>
</dbReference>
<feature type="compositionally biased region" description="Polar residues" evidence="9">
    <location>
        <begin position="483"/>
        <end position="495"/>
    </location>
</feature>
<dbReference type="GO" id="GO:0006895">
    <property type="term" value="P:Golgi to endosome transport"/>
    <property type="evidence" value="ECO:0007669"/>
    <property type="project" value="UniProtKB-ARBA"/>
</dbReference>
<evidence type="ECO:0000256" key="1">
    <source>
        <dbReference type="ARBA" id="ARBA00004601"/>
    </source>
</evidence>
<dbReference type="FunFam" id="1.20.5.170:FF:000024">
    <property type="entry name" value="VHS domain-containing protein"/>
    <property type="match status" value="1"/>
</dbReference>
<dbReference type="SUPFAM" id="SSF89009">
    <property type="entry name" value="GAT-like domain"/>
    <property type="match status" value="1"/>
</dbReference>
<dbReference type="GO" id="GO:0043328">
    <property type="term" value="P:protein transport to vacuole involved in ubiquitin-dependent protein catabolic process via the multivesicular body sorting pathway"/>
    <property type="evidence" value="ECO:0007669"/>
    <property type="project" value="TreeGrafter"/>
</dbReference>
<dbReference type="GO" id="GO:0043130">
    <property type="term" value="F:ubiquitin binding"/>
    <property type="evidence" value="ECO:0007669"/>
    <property type="project" value="InterPro"/>
</dbReference>
<dbReference type="SMART" id="SM00288">
    <property type="entry name" value="VHS"/>
    <property type="match status" value="1"/>
</dbReference>
<dbReference type="Gene3D" id="1.25.40.90">
    <property type="match status" value="1"/>
</dbReference>
<evidence type="ECO:0000259" key="11">
    <source>
        <dbReference type="PROSITE" id="PS50180"/>
    </source>
</evidence>
<evidence type="ECO:0000313" key="13">
    <source>
        <dbReference type="EMBL" id="OQE15495.1"/>
    </source>
</evidence>
<feature type="domain" description="GAT" evidence="12">
    <location>
        <begin position="188"/>
        <end position="315"/>
    </location>
</feature>
<dbReference type="InterPro" id="IPR008152">
    <property type="entry name" value="Clathrin_a/b/g-adaptin_app_Ig"/>
</dbReference>
<dbReference type="InterPro" id="IPR038425">
    <property type="entry name" value="GAT_sf"/>
</dbReference>
<dbReference type="Gene3D" id="2.60.40.1230">
    <property type="match status" value="1"/>
</dbReference>
<dbReference type="SMART" id="SM00809">
    <property type="entry name" value="Alpha_adaptinC2"/>
    <property type="match status" value="1"/>
</dbReference>
<dbReference type="InterPro" id="IPR008942">
    <property type="entry name" value="ENTH_VHS"/>
</dbReference>
<keyword evidence="3" id="KW-0813">Transport</keyword>
<name>A0A1V6SN50_9EURO</name>
<evidence type="ECO:0000256" key="5">
    <source>
        <dbReference type="ARBA" id="ARBA00023034"/>
    </source>
</evidence>
<dbReference type="EMBL" id="MLKD01000028">
    <property type="protein sequence ID" value="OQE15495.1"/>
    <property type="molecule type" value="Genomic_DNA"/>
</dbReference>
<dbReference type="CDD" id="cd16998">
    <property type="entry name" value="VHS_GGA_fungi"/>
    <property type="match status" value="1"/>
</dbReference>
<feature type="compositionally biased region" description="Low complexity" evidence="9">
    <location>
        <begin position="432"/>
        <end position="453"/>
    </location>
</feature>
<evidence type="ECO:0000259" key="12">
    <source>
        <dbReference type="PROSITE" id="PS50909"/>
    </source>
</evidence>
<dbReference type="Proteomes" id="UP000191285">
    <property type="component" value="Unassembled WGS sequence"/>
</dbReference>
<evidence type="ECO:0008006" key="15">
    <source>
        <dbReference type="Google" id="ProtNLM"/>
    </source>
</evidence>
<dbReference type="InterPro" id="IPR004152">
    <property type="entry name" value="GAT_dom"/>
</dbReference>
<dbReference type="GO" id="GO:0005802">
    <property type="term" value="C:trans-Golgi network"/>
    <property type="evidence" value="ECO:0007669"/>
    <property type="project" value="TreeGrafter"/>
</dbReference>
<dbReference type="GO" id="GO:0035091">
    <property type="term" value="F:phosphatidylinositol binding"/>
    <property type="evidence" value="ECO:0007669"/>
    <property type="project" value="InterPro"/>
</dbReference>
<feature type="domain" description="GAE" evidence="11">
    <location>
        <begin position="535"/>
        <end position="653"/>
    </location>
</feature>
<comment type="subunit">
    <text evidence="2">Component of the ESCRT-0 complex composed of HSE1 and VPS27.</text>
</comment>
<feature type="compositionally biased region" description="Low complexity" evidence="9">
    <location>
        <begin position="505"/>
        <end position="517"/>
    </location>
</feature>
<dbReference type="PROSITE" id="PS50180">
    <property type="entry name" value="GAE"/>
    <property type="match status" value="1"/>
</dbReference>
<dbReference type="InterPro" id="IPR013041">
    <property type="entry name" value="Clathrin_app_Ig-like_sf"/>
</dbReference>
<dbReference type="SUPFAM" id="SSF49348">
    <property type="entry name" value="Clathrin adaptor appendage domain"/>
    <property type="match status" value="1"/>
</dbReference>
<comment type="subcellular location">
    <subcellularLocation>
        <location evidence="1">Golgi apparatus</location>
        <location evidence="1">trans-Golgi network</location>
    </subcellularLocation>
</comment>
<dbReference type="STRING" id="303698.A0A1V6SN50"/>
<sequence>MAARDRFGVYAEPGLSPLQRAIRNACDPQNYEPNLALNLEVADLINSKKGNAPRESAVEIVHLINHRNQNVALLALALLDICVKNCGYPFHLQISTKEFLNELVRRFPERPPMRPSRVQHRILESIEEWRQTICQTSRYKEDLGFIRDMHRLLLYKGYAFPEVRREDAAVLNPSDNLRSADEMEEEEREAQSAKLQELIRRGTPADLQEANRLMKVMAGYDNRHKTDYRAKAAEEVSKVQQKAKILEEMLQSQQSGDGAPEGDVFEELANALQSAHPKIQKMCEEESDDPEAVHKLLEINDSIHRTIERYKLVKKGDLDAASKIPKGTLGTTTGVSKNANNELSLIDFDPEPEPSNGDAAAEASQSGGNALENDLLGLSLGEQGPAPGGGISLGGPVGFPAMSTGPSPPAVSPTPAQQAPAAFKPNYDILASLNPSRPSSQSSTPAPGSSPQARQTATPPQATDPFASLMSASPRPGSGAFQPPTQGQSTASSSLLDLAGGNTSAQPQAPAAAAPAATEDDEWSFASSLPPSNALPVKNQVQVLNSQLRVDFLVQRVPAYPRQIFVKAVFSNPNQQAIGDLHFQVAVEKAYTLHLKPQSGRDIAPQQQQGVSQEMVLDGVDSGKGNSVKIRFKVSYKVGSEAREEQGMVPALGVN</sequence>